<feature type="domain" description="Amino acid permease/ SLC12A" evidence="9">
    <location>
        <begin position="413"/>
        <end position="506"/>
    </location>
</feature>
<dbReference type="FunFam" id="1.20.1740.10:FF:000001">
    <property type="entry name" value="Amino acid permease"/>
    <property type="match status" value="1"/>
</dbReference>
<evidence type="ECO:0000256" key="4">
    <source>
        <dbReference type="ARBA" id="ARBA00022970"/>
    </source>
</evidence>
<feature type="transmembrane region" description="Helical" evidence="8">
    <location>
        <begin position="448"/>
        <end position="470"/>
    </location>
</feature>
<evidence type="ECO:0000256" key="7">
    <source>
        <dbReference type="SAM" id="MobiDB-lite"/>
    </source>
</evidence>
<sequence length="537" mass="58147">MAIKGVGAIFSKRRNKQTAAQSTTKPEHGDADAIEMADLSPSISQMGDNDGESHSTKVHGLKRQLKERHMTMIALGGTIGTGLFISAGTSLASAGPGGALVSYLLMGIIVFFLMSSLGEVATFTPIAGSFNEYASRYGDQAIGFALGWNYWFNYVCVTASELVASGIVCRYYLPNISGVLWSILAALILLGLNLFSVRGYAEAEFYFAMIKVITVIVFIIIAIVVAAGGLGGHTYGFENWHVEGAPFYDGVPGVLATLILTGYSFQGTEVIGITAGEAKDPVKTVPKAVNQVFWRILLFYVSCIFLIGLIIPYSDKSLVKASTKDIGQSPFSIVFQKAGLKPAADVMNAIILTTVLSAGNSCIYIATRTLWNLAMHGQAPPCSARSPSAASRSGAWRCRWVSPLSSSCFCLASTGFAAWAGISFAHLRFRRAYVRQGFDVKDLPYTAIFYPFGPAFCLVTIIIIIFGQGWTAFADGFDARSFVSSYVSIPVIVILYGGWKHFKKTKWVRPEEADLIRDSIFDPESDVYMAGRNSREK</sequence>
<dbReference type="PANTHER" id="PTHR43341:SF1">
    <property type="entry name" value="GENERAL AMINO-ACID PERMEASE GAP1"/>
    <property type="match status" value="1"/>
</dbReference>
<feature type="transmembrane region" description="Helical" evidence="8">
    <location>
        <begin position="209"/>
        <end position="230"/>
    </location>
</feature>
<feature type="transmembrane region" description="Helical" evidence="8">
    <location>
        <begin position="482"/>
        <end position="499"/>
    </location>
</feature>
<feature type="transmembrane region" description="Helical" evidence="8">
    <location>
        <begin position="72"/>
        <end position="94"/>
    </location>
</feature>
<comment type="caution">
    <text evidence="10">The sequence shown here is derived from an EMBL/GenBank/DDBJ whole genome shotgun (WGS) entry which is preliminary data.</text>
</comment>
<evidence type="ECO:0000313" key="10">
    <source>
        <dbReference type="EMBL" id="ORX63597.1"/>
    </source>
</evidence>
<evidence type="ECO:0000256" key="3">
    <source>
        <dbReference type="ARBA" id="ARBA00022692"/>
    </source>
</evidence>
<dbReference type="OrthoDB" id="3900342at2759"/>
<keyword evidence="6 8" id="KW-0472">Membrane</keyword>
<evidence type="ECO:0000259" key="9">
    <source>
        <dbReference type="Pfam" id="PF00324"/>
    </source>
</evidence>
<keyword evidence="2" id="KW-0813">Transport</keyword>
<dbReference type="STRING" id="61395.A0A1Y1VQM6"/>
<name>A0A1Y1VQM6_9FUNG</name>
<keyword evidence="3 8" id="KW-0812">Transmembrane</keyword>
<feature type="transmembrane region" description="Helical" evidence="8">
    <location>
        <begin position="100"/>
        <end position="130"/>
    </location>
</feature>
<feature type="transmembrane region" description="Helical" evidence="8">
    <location>
        <begin position="404"/>
        <end position="427"/>
    </location>
</feature>
<feature type="domain" description="Amino acid permease/ SLC12A" evidence="9">
    <location>
        <begin position="69"/>
        <end position="383"/>
    </location>
</feature>
<comment type="subcellular location">
    <subcellularLocation>
        <location evidence="1">Membrane</location>
        <topology evidence="1">Multi-pass membrane protein</topology>
    </subcellularLocation>
</comment>
<dbReference type="PROSITE" id="PS00218">
    <property type="entry name" value="AMINO_ACID_PERMEASE_1"/>
    <property type="match status" value="1"/>
</dbReference>
<dbReference type="EMBL" id="MCFD01000179">
    <property type="protein sequence ID" value="ORX63597.1"/>
    <property type="molecule type" value="Genomic_DNA"/>
</dbReference>
<dbReference type="Proteomes" id="UP000193922">
    <property type="component" value="Unassembled WGS sequence"/>
</dbReference>
<feature type="transmembrane region" description="Helical" evidence="8">
    <location>
        <begin position="292"/>
        <end position="314"/>
    </location>
</feature>
<dbReference type="GO" id="GO:0016020">
    <property type="term" value="C:membrane"/>
    <property type="evidence" value="ECO:0007669"/>
    <property type="project" value="UniProtKB-SubCell"/>
</dbReference>
<dbReference type="Gene3D" id="1.20.1740.10">
    <property type="entry name" value="Amino acid/polyamine transporter I"/>
    <property type="match status" value="1"/>
</dbReference>
<dbReference type="InterPro" id="IPR050524">
    <property type="entry name" value="APC_YAT"/>
</dbReference>
<feature type="transmembrane region" description="Helical" evidence="8">
    <location>
        <begin position="151"/>
        <end position="173"/>
    </location>
</feature>
<evidence type="ECO:0000256" key="1">
    <source>
        <dbReference type="ARBA" id="ARBA00004141"/>
    </source>
</evidence>
<dbReference type="InterPro" id="IPR004840">
    <property type="entry name" value="Amino_acid_permease_CS"/>
</dbReference>
<dbReference type="AlphaFoldDB" id="A0A1Y1VQM6"/>
<organism evidence="10 11">
    <name type="scientific">Linderina pennispora</name>
    <dbReference type="NCBI Taxonomy" id="61395"/>
    <lineage>
        <taxon>Eukaryota</taxon>
        <taxon>Fungi</taxon>
        <taxon>Fungi incertae sedis</taxon>
        <taxon>Zoopagomycota</taxon>
        <taxon>Kickxellomycotina</taxon>
        <taxon>Kickxellomycetes</taxon>
        <taxon>Kickxellales</taxon>
        <taxon>Kickxellaceae</taxon>
        <taxon>Linderina</taxon>
    </lineage>
</organism>
<keyword evidence="4" id="KW-0029">Amino-acid transport</keyword>
<evidence type="ECO:0000256" key="2">
    <source>
        <dbReference type="ARBA" id="ARBA00022448"/>
    </source>
</evidence>
<keyword evidence="11" id="KW-1185">Reference proteome</keyword>
<proteinExistence type="predicted"/>
<dbReference type="RefSeq" id="XP_040738999.1">
    <property type="nucleotide sequence ID" value="XM_040889043.1"/>
</dbReference>
<dbReference type="PIRSF" id="PIRSF006060">
    <property type="entry name" value="AA_transporter"/>
    <property type="match status" value="1"/>
</dbReference>
<dbReference type="PANTHER" id="PTHR43341">
    <property type="entry name" value="AMINO ACID PERMEASE"/>
    <property type="match status" value="1"/>
</dbReference>
<dbReference type="InterPro" id="IPR004841">
    <property type="entry name" value="AA-permease/SLC12A_dom"/>
</dbReference>
<feature type="region of interest" description="Disordered" evidence="7">
    <location>
        <begin position="13"/>
        <end position="32"/>
    </location>
</feature>
<evidence type="ECO:0000256" key="8">
    <source>
        <dbReference type="SAM" id="Phobius"/>
    </source>
</evidence>
<evidence type="ECO:0000256" key="6">
    <source>
        <dbReference type="ARBA" id="ARBA00023136"/>
    </source>
</evidence>
<dbReference type="GO" id="GO:0015171">
    <property type="term" value="F:amino acid transmembrane transporter activity"/>
    <property type="evidence" value="ECO:0007669"/>
    <property type="project" value="TreeGrafter"/>
</dbReference>
<dbReference type="Pfam" id="PF00324">
    <property type="entry name" value="AA_permease"/>
    <property type="match status" value="2"/>
</dbReference>
<protein>
    <recommendedName>
        <fullName evidence="9">Amino acid permease/ SLC12A domain-containing protein</fullName>
    </recommendedName>
</protein>
<gene>
    <name evidence="10" type="ORF">DL89DRAFT_273209</name>
</gene>
<feature type="transmembrane region" description="Helical" evidence="8">
    <location>
        <begin position="179"/>
        <end position="197"/>
    </location>
</feature>
<accession>A0A1Y1VQM6</accession>
<keyword evidence="5 8" id="KW-1133">Transmembrane helix</keyword>
<evidence type="ECO:0000256" key="5">
    <source>
        <dbReference type="ARBA" id="ARBA00022989"/>
    </source>
</evidence>
<dbReference type="GeneID" id="63805691"/>
<evidence type="ECO:0000313" key="11">
    <source>
        <dbReference type="Proteomes" id="UP000193922"/>
    </source>
</evidence>
<reference evidence="10 11" key="1">
    <citation type="submission" date="2016-07" db="EMBL/GenBank/DDBJ databases">
        <title>Pervasive Adenine N6-methylation of Active Genes in Fungi.</title>
        <authorList>
            <consortium name="DOE Joint Genome Institute"/>
            <person name="Mondo S.J."/>
            <person name="Dannebaum R.O."/>
            <person name="Kuo R.C."/>
            <person name="Labutti K."/>
            <person name="Haridas S."/>
            <person name="Kuo A."/>
            <person name="Salamov A."/>
            <person name="Ahrendt S.R."/>
            <person name="Lipzen A."/>
            <person name="Sullivan W."/>
            <person name="Andreopoulos W.B."/>
            <person name="Clum A."/>
            <person name="Lindquist E."/>
            <person name="Daum C."/>
            <person name="Ramamoorthy G.K."/>
            <person name="Gryganskyi A."/>
            <person name="Culley D."/>
            <person name="Magnuson J.K."/>
            <person name="James T.Y."/>
            <person name="O'Malley M.A."/>
            <person name="Stajich J.E."/>
            <person name="Spatafora J.W."/>
            <person name="Visel A."/>
            <person name="Grigoriev I.V."/>
        </authorList>
    </citation>
    <scope>NUCLEOTIDE SEQUENCE [LARGE SCALE GENOMIC DNA]</scope>
    <source>
        <strain evidence="10 11">ATCC 12442</strain>
    </source>
</reference>